<dbReference type="Proteomes" id="UP001161390">
    <property type="component" value="Unassembled WGS sequence"/>
</dbReference>
<gene>
    <name evidence="1" type="ORF">GCM10007854_30360</name>
</gene>
<reference evidence="1" key="2">
    <citation type="submission" date="2023-01" db="EMBL/GenBank/DDBJ databases">
        <title>Draft genome sequence of Algimonas porphyrae strain NBRC 108216.</title>
        <authorList>
            <person name="Sun Q."/>
            <person name="Mori K."/>
        </authorList>
    </citation>
    <scope>NUCLEOTIDE SEQUENCE</scope>
    <source>
        <strain evidence="1">NBRC 108216</strain>
    </source>
</reference>
<evidence type="ECO:0000313" key="1">
    <source>
        <dbReference type="EMBL" id="GLQ22081.1"/>
    </source>
</evidence>
<proteinExistence type="predicted"/>
<evidence type="ECO:0000313" key="2">
    <source>
        <dbReference type="Proteomes" id="UP001161390"/>
    </source>
</evidence>
<evidence type="ECO:0008006" key="3">
    <source>
        <dbReference type="Google" id="ProtNLM"/>
    </source>
</evidence>
<keyword evidence="2" id="KW-1185">Reference proteome</keyword>
<reference evidence="1" key="1">
    <citation type="journal article" date="2014" name="Int. J. Syst. Evol. Microbiol.">
        <title>Complete genome of a new Firmicutes species belonging to the dominant human colonic microbiota ('Ruminococcus bicirculans') reveals two chromosomes and a selective capacity to utilize plant glucans.</title>
        <authorList>
            <consortium name="NISC Comparative Sequencing Program"/>
            <person name="Wegmann U."/>
            <person name="Louis P."/>
            <person name="Goesmann A."/>
            <person name="Henrissat B."/>
            <person name="Duncan S.H."/>
            <person name="Flint H.J."/>
        </authorList>
    </citation>
    <scope>NUCLEOTIDE SEQUENCE</scope>
    <source>
        <strain evidence="1">NBRC 108216</strain>
    </source>
</reference>
<protein>
    <recommendedName>
        <fullName evidence="3">Lipoprotein</fullName>
    </recommendedName>
</protein>
<name>A0ABQ5V3J6_9PROT</name>
<sequence>MQAGFTVQVELSAGHWGVIRLFRMTGLARLPGGPYVPFMKAFVTALLTALSVSVLSACGSGSDNPDRSVRDADSGGSLTDAAVADMSIPDMADQVIADGKFLAELLEGVTDSDSADKIEPQVKAIVENYQRMFDKVENAGNLGFADMAALASRAPEIAQTQEAIVDQLTRIYRDHPEAADVLRESLRDFG</sequence>
<organism evidence="1 2">
    <name type="scientific">Algimonas porphyrae</name>
    <dbReference type="NCBI Taxonomy" id="1128113"/>
    <lineage>
        <taxon>Bacteria</taxon>
        <taxon>Pseudomonadati</taxon>
        <taxon>Pseudomonadota</taxon>
        <taxon>Alphaproteobacteria</taxon>
        <taxon>Maricaulales</taxon>
        <taxon>Robiginitomaculaceae</taxon>
        <taxon>Algimonas</taxon>
    </lineage>
</organism>
<comment type="caution">
    <text evidence="1">The sequence shown here is derived from an EMBL/GenBank/DDBJ whole genome shotgun (WGS) entry which is preliminary data.</text>
</comment>
<accession>A0ABQ5V3J6</accession>
<dbReference type="EMBL" id="BSNJ01000009">
    <property type="protein sequence ID" value="GLQ22081.1"/>
    <property type="molecule type" value="Genomic_DNA"/>
</dbReference>